<dbReference type="KEGG" id="cwa:CwatDRAFT_5959"/>
<evidence type="ECO:0000313" key="2">
    <source>
        <dbReference type="EMBL" id="EAM52083.1"/>
    </source>
</evidence>
<feature type="transmembrane region" description="Helical" evidence="1">
    <location>
        <begin position="247"/>
        <end position="270"/>
    </location>
</feature>
<feature type="transmembrane region" description="Helical" evidence="1">
    <location>
        <begin position="6"/>
        <end position="31"/>
    </location>
</feature>
<name>Q4C938_CROWT</name>
<keyword evidence="1" id="KW-1133">Transmembrane helix</keyword>
<feature type="transmembrane region" description="Helical" evidence="1">
    <location>
        <begin position="282"/>
        <end position="309"/>
    </location>
</feature>
<feature type="transmembrane region" description="Helical" evidence="1">
    <location>
        <begin position="51"/>
        <end position="73"/>
    </location>
</feature>
<dbReference type="EMBL" id="AADV02000002">
    <property type="protein sequence ID" value="EAM52083.1"/>
    <property type="molecule type" value="Genomic_DNA"/>
</dbReference>
<evidence type="ECO:0000256" key="1">
    <source>
        <dbReference type="SAM" id="Phobius"/>
    </source>
</evidence>
<feature type="transmembrane region" description="Helical" evidence="1">
    <location>
        <begin position="159"/>
        <end position="181"/>
    </location>
</feature>
<keyword evidence="1" id="KW-0472">Membrane</keyword>
<organism evidence="2 3">
    <name type="scientific">Crocosphaera watsonii WH 8501</name>
    <dbReference type="NCBI Taxonomy" id="165597"/>
    <lineage>
        <taxon>Bacteria</taxon>
        <taxon>Bacillati</taxon>
        <taxon>Cyanobacteriota</taxon>
        <taxon>Cyanophyceae</taxon>
        <taxon>Oscillatoriophycideae</taxon>
        <taxon>Chroococcales</taxon>
        <taxon>Aphanothecaceae</taxon>
        <taxon>Crocosphaera</taxon>
    </lineage>
</organism>
<accession>Q4C938</accession>
<comment type="caution">
    <text evidence="2">The sequence shown here is derived from an EMBL/GenBank/DDBJ whole genome shotgun (WGS) entry which is preliminary data.</text>
</comment>
<feature type="transmembrane region" description="Helical" evidence="1">
    <location>
        <begin position="213"/>
        <end position="235"/>
    </location>
</feature>
<reference evidence="2" key="1">
    <citation type="submission" date="2004-02" db="EMBL/GenBank/DDBJ databases">
        <authorList>
            <consortium name="DOE Joint Genome Institute"/>
        </authorList>
    </citation>
    <scope>NUCLEOTIDE SEQUENCE [LARGE SCALE GENOMIC DNA]</scope>
    <source>
        <strain evidence="2">WH 8501</strain>
    </source>
</reference>
<keyword evidence="3" id="KW-1185">Reference proteome</keyword>
<protein>
    <submittedName>
        <fullName evidence="2">Uncharacterized protein</fullName>
    </submittedName>
</protein>
<dbReference type="AlphaFoldDB" id="Q4C938"/>
<reference evidence="2" key="3">
    <citation type="submission" date="2016-12" db="EMBL/GenBank/DDBJ databases">
        <title>Annotation of the draft genome assembly of Crocosphaera watsonii WH 8501.</title>
        <authorList>
            <consortium name="US DOE Joint Genome Institute (JGI-ORNL)"/>
            <person name="Larimer F."/>
            <person name="Land M."/>
        </authorList>
    </citation>
    <scope>NUCLEOTIDE SEQUENCE</scope>
    <source>
        <strain evidence="2">WH 8501</strain>
    </source>
</reference>
<gene>
    <name evidence="2" type="ORF">CwatDRAFT_5959</name>
</gene>
<dbReference type="Proteomes" id="UP000003922">
    <property type="component" value="Unassembled WGS sequence"/>
</dbReference>
<sequence length="311" mass="34583">MNNGSWIIVIMSSIKAYIKWIVLGVTLFFIIATFKNHWQAVTEIKINSQGWLLLLLALTVTLFAHIWSAIVWIKILQLFKQSCQYQWGLKIYLVTNIYKYLPGNVGHFYARISAISKQGASLSIASLSVLLEPLLMAAAALLIALLSHSIGLIETTKNLNILFLQCFLLISVLVGIHPFVINRVIHFIKKEKNQDRENIYLQQYPGIILLEEIVFLLLRSSGFILALMAFVSITLQQIPMIVSAFSFAWLLGLVIPGAPGGLVVFEATIIGLLETSSLPIEVVLTTIAIFRIISILAEVIGAGLGYFGLNR</sequence>
<feature type="transmembrane region" description="Helical" evidence="1">
    <location>
        <begin position="124"/>
        <end position="147"/>
    </location>
</feature>
<reference evidence="2" key="2">
    <citation type="submission" date="2005-06" db="EMBL/GenBank/DDBJ databases">
        <title>Sequencing of the draft genome and assembly of Crocosphaera watsonii WH 8501.</title>
        <authorList>
            <consortium name="US DOE Joint Genome Institute (JGI-PGF)"/>
            <person name="Copeland A."/>
            <person name="Lucas S."/>
            <person name="Lapidus A."/>
            <person name="Barry K."/>
            <person name="Detter C."/>
            <person name="Glavina T."/>
            <person name="Hammon N."/>
            <person name="Israni S."/>
            <person name="Pitluck S."/>
            <person name="Richardson P."/>
        </authorList>
    </citation>
    <scope>NUCLEOTIDE SEQUENCE [LARGE SCALE GENOMIC DNA]</scope>
    <source>
        <strain evidence="2">WH 8501</strain>
    </source>
</reference>
<evidence type="ECO:0000313" key="3">
    <source>
        <dbReference type="Proteomes" id="UP000003922"/>
    </source>
</evidence>
<keyword evidence="1" id="KW-0812">Transmembrane</keyword>
<proteinExistence type="predicted"/>